<dbReference type="InParanoid" id="G5A002"/>
<organism evidence="2 3">
    <name type="scientific">Phytophthora sojae (strain P6497)</name>
    <name type="common">Soybean stem and root rot agent</name>
    <name type="synonym">Phytophthora megasperma f. sp. glycines</name>
    <dbReference type="NCBI Taxonomy" id="1094619"/>
    <lineage>
        <taxon>Eukaryota</taxon>
        <taxon>Sar</taxon>
        <taxon>Stramenopiles</taxon>
        <taxon>Oomycota</taxon>
        <taxon>Peronosporomycetes</taxon>
        <taxon>Peronosporales</taxon>
        <taxon>Peronosporaceae</taxon>
        <taxon>Phytophthora</taxon>
    </lineage>
</organism>
<dbReference type="Proteomes" id="UP000002640">
    <property type="component" value="Unassembled WGS sequence"/>
</dbReference>
<protein>
    <submittedName>
        <fullName evidence="2">Uncharacterized protein</fullName>
    </submittedName>
</protein>
<feature type="compositionally biased region" description="Basic and acidic residues" evidence="1">
    <location>
        <begin position="1"/>
        <end position="10"/>
    </location>
</feature>
<proteinExistence type="predicted"/>
<accession>G5A002</accession>
<feature type="non-terminal residue" evidence="2">
    <location>
        <position position="1"/>
    </location>
</feature>
<dbReference type="EMBL" id="JH159158">
    <property type="protein sequence ID" value="EGZ10444.1"/>
    <property type="molecule type" value="Genomic_DNA"/>
</dbReference>
<keyword evidence="3" id="KW-1185">Reference proteome</keyword>
<evidence type="ECO:0000313" key="3">
    <source>
        <dbReference type="Proteomes" id="UP000002640"/>
    </source>
</evidence>
<dbReference type="RefSeq" id="XP_009533189.1">
    <property type="nucleotide sequence ID" value="XM_009534894.1"/>
</dbReference>
<sequence>APPRRKECEVRSGVAPAGSATPLSNRKSCCGKPSSRGTAASATSSASWASNAALGASCVASATAIACKGHVRKSLLSGIKVSPCSSEVLTRSSRR</sequence>
<dbReference type="AlphaFoldDB" id="G5A002"/>
<reference evidence="2 3" key="1">
    <citation type="journal article" date="2006" name="Science">
        <title>Phytophthora genome sequences uncover evolutionary origins and mechanisms of pathogenesis.</title>
        <authorList>
            <person name="Tyler B.M."/>
            <person name="Tripathy S."/>
            <person name="Zhang X."/>
            <person name="Dehal P."/>
            <person name="Jiang R.H."/>
            <person name="Aerts A."/>
            <person name="Arredondo F.D."/>
            <person name="Baxter L."/>
            <person name="Bensasson D."/>
            <person name="Beynon J.L."/>
            <person name="Chapman J."/>
            <person name="Damasceno C.M."/>
            <person name="Dorrance A.E."/>
            <person name="Dou D."/>
            <person name="Dickerman A.W."/>
            <person name="Dubchak I.L."/>
            <person name="Garbelotto M."/>
            <person name="Gijzen M."/>
            <person name="Gordon S.G."/>
            <person name="Govers F."/>
            <person name="Grunwald N.J."/>
            <person name="Huang W."/>
            <person name="Ivors K.L."/>
            <person name="Jones R.W."/>
            <person name="Kamoun S."/>
            <person name="Krampis K."/>
            <person name="Lamour K.H."/>
            <person name="Lee M.K."/>
            <person name="McDonald W.H."/>
            <person name="Medina M."/>
            <person name="Meijer H.J."/>
            <person name="Nordberg E.K."/>
            <person name="Maclean D.J."/>
            <person name="Ospina-Giraldo M.D."/>
            <person name="Morris P.F."/>
            <person name="Phuntumart V."/>
            <person name="Putnam N.H."/>
            <person name="Rash S."/>
            <person name="Rose J.K."/>
            <person name="Sakihama Y."/>
            <person name="Salamov A.A."/>
            <person name="Savidor A."/>
            <person name="Scheuring C.F."/>
            <person name="Smith B.M."/>
            <person name="Sobral B.W."/>
            <person name="Terry A."/>
            <person name="Torto-Alalibo T.A."/>
            <person name="Win J."/>
            <person name="Xu Z."/>
            <person name="Zhang H."/>
            <person name="Grigoriev I.V."/>
            <person name="Rokhsar D.S."/>
            <person name="Boore J.L."/>
        </authorList>
    </citation>
    <scope>NUCLEOTIDE SEQUENCE [LARGE SCALE GENOMIC DNA]</scope>
    <source>
        <strain evidence="2 3">P6497</strain>
    </source>
</reference>
<evidence type="ECO:0000256" key="1">
    <source>
        <dbReference type="SAM" id="MobiDB-lite"/>
    </source>
</evidence>
<name>G5A002_PHYSP</name>
<dbReference type="KEGG" id="psoj:PHYSODRAFT_520338"/>
<feature type="region of interest" description="Disordered" evidence="1">
    <location>
        <begin position="1"/>
        <end position="42"/>
    </location>
</feature>
<evidence type="ECO:0000313" key="2">
    <source>
        <dbReference type="EMBL" id="EGZ10444.1"/>
    </source>
</evidence>
<gene>
    <name evidence="2" type="ORF">PHYSODRAFT_520338</name>
</gene>
<dbReference type="GeneID" id="20660280"/>